<evidence type="ECO:0000256" key="1">
    <source>
        <dbReference type="ARBA" id="ARBA00004141"/>
    </source>
</evidence>
<evidence type="ECO:0000256" key="2">
    <source>
        <dbReference type="ARBA" id="ARBA00022692"/>
    </source>
</evidence>
<evidence type="ECO:0000256" key="3">
    <source>
        <dbReference type="ARBA" id="ARBA00022989"/>
    </source>
</evidence>
<dbReference type="AlphaFoldDB" id="A0A9N8HSE7"/>
<organism evidence="7 8">
    <name type="scientific">Seminavis robusta</name>
    <dbReference type="NCBI Taxonomy" id="568900"/>
    <lineage>
        <taxon>Eukaryota</taxon>
        <taxon>Sar</taxon>
        <taxon>Stramenopiles</taxon>
        <taxon>Ochrophyta</taxon>
        <taxon>Bacillariophyta</taxon>
        <taxon>Bacillariophyceae</taxon>
        <taxon>Bacillariophycidae</taxon>
        <taxon>Naviculales</taxon>
        <taxon>Naviculaceae</taxon>
        <taxon>Seminavis</taxon>
    </lineage>
</organism>
<dbReference type="GO" id="GO:0007189">
    <property type="term" value="P:adenylate cyclase-activating G protein-coupled receptor signaling pathway"/>
    <property type="evidence" value="ECO:0007669"/>
    <property type="project" value="TreeGrafter"/>
</dbReference>
<keyword evidence="3 6" id="KW-1133">Transmembrane helix</keyword>
<dbReference type="PANTHER" id="PTHR23112:SF0">
    <property type="entry name" value="TRANSMEMBRANE PROTEIN 116"/>
    <property type="match status" value="1"/>
</dbReference>
<gene>
    <name evidence="7" type="ORF">SEMRO_1511_G278770.1</name>
</gene>
<evidence type="ECO:0008006" key="9">
    <source>
        <dbReference type="Google" id="ProtNLM"/>
    </source>
</evidence>
<evidence type="ECO:0000313" key="8">
    <source>
        <dbReference type="Proteomes" id="UP001153069"/>
    </source>
</evidence>
<dbReference type="Proteomes" id="UP001153069">
    <property type="component" value="Unassembled WGS sequence"/>
</dbReference>
<feature type="transmembrane region" description="Helical" evidence="6">
    <location>
        <begin position="187"/>
        <end position="212"/>
    </location>
</feature>
<keyword evidence="2 6" id="KW-0812">Transmembrane</keyword>
<accession>A0A9N8HSE7</accession>
<protein>
    <recommendedName>
        <fullName evidence="9">G-protein coupled receptors family 2 profile 2 domain-containing protein</fullName>
    </recommendedName>
</protein>
<dbReference type="SUPFAM" id="SSF81321">
    <property type="entry name" value="Family A G protein-coupled receptor-like"/>
    <property type="match status" value="1"/>
</dbReference>
<evidence type="ECO:0000256" key="5">
    <source>
        <dbReference type="SAM" id="MobiDB-lite"/>
    </source>
</evidence>
<name>A0A9N8HSE7_9STRA</name>
<feature type="transmembrane region" description="Helical" evidence="6">
    <location>
        <begin position="298"/>
        <end position="317"/>
    </location>
</feature>
<evidence type="ECO:0000256" key="6">
    <source>
        <dbReference type="SAM" id="Phobius"/>
    </source>
</evidence>
<feature type="transmembrane region" description="Helical" evidence="6">
    <location>
        <begin position="132"/>
        <end position="152"/>
    </location>
</feature>
<comment type="caution">
    <text evidence="7">The sequence shown here is derived from an EMBL/GenBank/DDBJ whole genome shotgun (WGS) entry which is preliminary data.</text>
</comment>
<dbReference type="GO" id="GO:0004930">
    <property type="term" value="F:G protein-coupled receptor activity"/>
    <property type="evidence" value="ECO:0007669"/>
    <property type="project" value="TreeGrafter"/>
</dbReference>
<reference evidence="7" key="1">
    <citation type="submission" date="2020-06" db="EMBL/GenBank/DDBJ databases">
        <authorList>
            <consortium name="Plant Systems Biology data submission"/>
        </authorList>
    </citation>
    <scope>NUCLEOTIDE SEQUENCE</scope>
    <source>
        <strain evidence="7">D6</strain>
    </source>
</reference>
<dbReference type="OrthoDB" id="47362at2759"/>
<keyword evidence="4 6" id="KW-0472">Membrane</keyword>
<feature type="region of interest" description="Disordered" evidence="5">
    <location>
        <begin position="343"/>
        <end position="394"/>
    </location>
</feature>
<sequence>MVSSMQSKVLAILPKCTGGLSLVGSISIVYDLVKKIHLKPSGSANTFQRIMLGLSCFDLICSFCNVLSTWPSPDDSGVHMAVGNTQTCTAQGFFNELGNVGAVLYSVSLSLHYVWQISSPGLRNRLPPKQEVWLHVVPMILALIMAVLGLPLDLYNNSGWLCWYAPYPKGCNGDECTRGQLAGIFRWIHYGIVWGAILLVTISMYSIFRVVWATENRASKIRARIADPTGNGFLDEDKDGTDSVHSIQTITSIILTPRIQRVATQAFLYVAGLYLTWIFTTLTRVIQTTQGVTHLELLILMGIFFPLQGFWNALIYFRSQANQEKSQIPSTVSHVSGIKWSMPTSKTQESRGSSTVHSQIQPVSTIPEDLVRPGKVEEEEEKSCDEPFQIDSTP</sequence>
<dbReference type="EMBL" id="CAICTM010001509">
    <property type="protein sequence ID" value="CAB9524246.1"/>
    <property type="molecule type" value="Genomic_DNA"/>
</dbReference>
<dbReference type="PANTHER" id="PTHR23112">
    <property type="entry name" value="G PROTEIN-COUPLED RECEPTOR 157-RELATED"/>
    <property type="match status" value="1"/>
</dbReference>
<proteinExistence type="predicted"/>
<evidence type="ECO:0000256" key="4">
    <source>
        <dbReference type="ARBA" id="ARBA00023136"/>
    </source>
</evidence>
<feature type="compositionally biased region" description="Polar residues" evidence="5">
    <location>
        <begin position="343"/>
        <end position="364"/>
    </location>
</feature>
<feature type="transmembrane region" description="Helical" evidence="6">
    <location>
        <begin position="266"/>
        <end position="286"/>
    </location>
</feature>
<keyword evidence="8" id="KW-1185">Reference proteome</keyword>
<dbReference type="Gene3D" id="1.20.1070.10">
    <property type="entry name" value="Rhodopsin 7-helix transmembrane proteins"/>
    <property type="match status" value="1"/>
</dbReference>
<dbReference type="GO" id="GO:0005886">
    <property type="term" value="C:plasma membrane"/>
    <property type="evidence" value="ECO:0007669"/>
    <property type="project" value="TreeGrafter"/>
</dbReference>
<comment type="subcellular location">
    <subcellularLocation>
        <location evidence="1">Membrane</location>
        <topology evidence="1">Multi-pass membrane protein</topology>
    </subcellularLocation>
</comment>
<evidence type="ECO:0000313" key="7">
    <source>
        <dbReference type="EMBL" id="CAB9524246.1"/>
    </source>
</evidence>